<evidence type="ECO:0000313" key="3">
    <source>
        <dbReference type="EMBL" id="MBN3553691.1"/>
    </source>
</evidence>
<comment type="similarity">
    <text evidence="1">Belongs to the PspA/Vipp/IM30 family.</text>
</comment>
<dbReference type="Proteomes" id="UP001296923">
    <property type="component" value="Unassembled WGS sequence"/>
</dbReference>
<protein>
    <submittedName>
        <fullName evidence="3">PspA/IM30 family protein</fullName>
    </submittedName>
</protein>
<dbReference type="PANTHER" id="PTHR31088:SF6">
    <property type="entry name" value="PHAGE SHOCK PROTEIN A"/>
    <property type="match status" value="1"/>
</dbReference>
<keyword evidence="4" id="KW-1185">Reference proteome</keyword>
<organism evidence="3 4">
    <name type="scientific">Fictibacillus nanhaiensis</name>
    <dbReference type="NCBI Taxonomy" id="742169"/>
    <lineage>
        <taxon>Bacteria</taxon>
        <taxon>Bacillati</taxon>
        <taxon>Bacillota</taxon>
        <taxon>Bacilli</taxon>
        <taxon>Bacillales</taxon>
        <taxon>Fictibacillaceae</taxon>
        <taxon>Fictibacillus</taxon>
    </lineage>
</organism>
<evidence type="ECO:0000313" key="4">
    <source>
        <dbReference type="Proteomes" id="UP001296923"/>
    </source>
</evidence>
<evidence type="ECO:0000256" key="2">
    <source>
        <dbReference type="SAM" id="Coils"/>
    </source>
</evidence>
<name>A0ABS2ZLC9_9BACL</name>
<evidence type="ECO:0000256" key="1">
    <source>
        <dbReference type="ARBA" id="ARBA00043985"/>
    </source>
</evidence>
<feature type="coiled-coil region" evidence="2">
    <location>
        <begin position="50"/>
        <end position="145"/>
    </location>
</feature>
<comment type="caution">
    <text evidence="3">The sequence shown here is derived from an EMBL/GenBank/DDBJ whole genome shotgun (WGS) entry which is preliminary data.</text>
</comment>
<reference evidence="3 4" key="1">
    <citation type="submission" date="2021-01" db="EMBL/GenBank/DDBJ databases">
        <title>Genome Sequencing of Type Strains.</title>
        <authorList>
            <person name="Lemaire J.F."/>
            <person name="Inderbitzin P."/>
            <person name="Collins S.B."/>
            <person name="Wespe N."/>
            <person name="Knight-Connoni V."/>
        </authorList>
    </citation>
    <scope>NUCLEOTIDE SEQUENCE [LARGE SCALE GENOMIC DNA]</scope>
    <source>
        <strain evidence="3 4">DSM 23009</strain>
    </source>
</reference>
<dbReference type="Pfam" id="PF04012">
    <property type="entry name" value="PspA_IM30"/>
    <property type="match status" value="1"/>
</dbReference>
<dbReference type="PANTHER" id="PTHR31088">
    <property type="entry name" value="MEMBRANE-ASSOCIATED PROTEIN VIPP1, CHLOROPLASTIC"/>
    <property type="match status" value="1"/>
</dbReference>
<proteinExistence type="inferred from homology"/>
<keyword evidence="2" id="KW-0175">Coiled coil</keyword>
<gene>
    <name evidence="3" type="ORF">JYA63_05415</name>
</gene>
<dbReference type="EMBL" id="JAFHKR010000038">
    <property type="protein sequence ID" value="MBN3553691.1"/>
    <property type="molecule type" value="Genomic_DNA"/>
</dbReference>
<accession>A0ABS2ZLC9</accession>
<dbReference type="InterPro" id="IPR007157">
    <property type="entry name" value="PspA_VIPP1"/>
</dbReference>
<sequence length="215" mass="25531">MMNLFERIKNSISADVHELLDQKEDKNPLSLLNQYLRQCELEVNKAHKLVERQQLLREQFVREMEEAEARAAKRAHQAEIAQQANEQELYQFAVQEKEQHALRAAHLKESTLQAEKDLVELEQKYEQMKHKLKDMQIKRMELMGRENVARAHQKMDRVIDPSHSMKKSAFRFDELEHYMDRLEQKVNADYHASSMEAKLAKLEKDWKKEESSTTV</sequence>